<gene>
    <name evidence="4" type="ORF">A2538_02135</name>
</gene>
<dbReference type="InterPro" id="IPR000086">
    <property type="entry name" value="NUDIX_hydrolase_dom"/>
</dbReference>
<feature type="region of interest" description="Disordered" evidence="2">
    <location>
        <begin position="56"/>
        <end position="84"/>
    </location>
</feature>
<evidence type="ECO:0000256" key="1">
    <source>
        <dbReference type="ARBA" id="ARBA00022801"/>
    </source>
</evidence>
<dbReference type="PROSITE" id="PS00893">
    <property type="entry name" value="NUDIX_BOX"/>
    <property type="match status" value="1"/>
</dbReference>
<feature type="domain" description="Nudix hydrolase" evidence="3">
    <location>
        <begin position="36"/>
        <end position="163"/>
    </location>
</feature>
<dbReference type="STRING" id="1798709.A2538_02135"/>
<evidence type="ECO:0000313" key="4">
    <source>
        <dbReference type="EMBL" id="OGH94078.1"/>
    </source>
</evidence>
<dbReference type="Gene3D" id="3.90.79.10">
    <property type="entry name" value="Nucleoside Triphosphate Pyrophosphohydrolase"/>
    <property type="match status" value="1"/>
</dbReference>
<dbReference type="CDD" id="cd03424">
    <property type="entry name" value="NUDIX_ADPRase_Nudt5_UGPPase_Nudt14"/>
    <property type="match status" value="1"/>
</dbReference>
<dbReference type="GO" id="GO:0016787">
    <property type="term" value="F:hydrolase activity"/>
    <property type="evidence" value="ECO:0007669"/>
    <property type="project" value="UniProtKB-KW"/>
</dbReference>
<accession>A0A1F6PD85</accession>
<dbReference type="SUPFAM" id="SSF55811">
    <property type="entry name" value="Nudix"/>
    <property type="match status" value="1"/>
</dbReference>
<dbReference type="AlphaFoldDB" id="A0A1F6PD85"/>
<dbReference type="Proteomes" id="UP000178254">
    <property type="component" value="Unassembled WGS sequence"/>
</dbReference>
<keyword evidence="1" id="KW-0378">Hydrolase</keyword>
<dbReference type="Pfam" id="PF00293">
    <property type="entry name" value="NUDIX"/>
    <property type="match status" value="1"/>
</dbReference>
<dbReference type="InterPro" id="IPR015797">
    <property type="entry name" value="NUDIX_hydrolase-like_dom_sf"/>
</dbReference>
<reference evidence="4 5" key="1">
    <citation type="journal article" date="2016" name="Nat. Commun.">
        <title>Thousands of microbial genomes shed light on interconnected biogeochemical processes in an aquifer system.</title>
        <authorList>
            <person name="Anantharaman K."/>
            <person name="Brown C.T."/>
            <person name="Hug L.A."/>
            <person name="Sharon I."/>
            <person name="Castelle C.J."/>
            <person name="Probst A.J."/>
            <person name="Thomas B.C."/>
            <person name="Singh A."/>
            <person name="Wilkins M.J."/>
            <person name="Karaoz U."/>
            <person name="Brodie E.L."/>
            <person name="Williams K.H."/>
            <person name="Hubbard S.S."/>
            <person name="Banfield J.F."/>
        </authorList>
    </citation>
    <scope>NUCLEOTIDE SEQUENCE [LARGE SCALE GENOMIC DNA]</scope>
</reference>
<protein>
    <recommendedName>
        <fullName evidence="3">Nudix hydrolase domain-containing protein</fullName>
    </recommendedName>
</protein>
<sequence length="182" mass="20955">MKIPEQAKKVFNGVVFDVYQWDQKLYDNSNATFEMLKRPNTLSVIPTIENKIVIGSHEQPGLPPSYGFLGGRQDKDESPEQGAQRELLEEGGLMSENWELYNSFSPHAKLDWIVYYFIARDCKKTQEPNLDAGEKIKTFAVSFDELVDMVLGEKFYGTDFALHVAKLKIRNRLDDLRTLLFK</sequence>
<name>A0A1F6PD85_9BACT</name>
<dbReference type="PROSITE" id="PS51462">
    <property type="entry name" value="NUDIX"/>
    <property type="match status" value="1"/>
</dbReference>
<proteinExistence type="predicted"/>
<comment type="caution">
    <text evidence="4">The sequence shown here is derived from an EMBL/GenBank/DDBJ whole genome shotgun (WGS) entry which is preliminary data.</text>
</comment>
<evidence type="ECO:0000259" key="3">
    <source>
        <dbReference type="PROSITE" id="PS51462"/>
    </source>
</evidence>
<dbReference type="EMBL" id="MFRE01000012">
    <property type="protein sequence ID" value="OGH94078.1"/>
    <property type="molecule type" value="Genomic_DNA"/>
</dbReference>
<evidence type="ECO:0000256" key="2">
    <source>
        <dbReference type="SAM" id="MobiDB-lite"/>
    </source>
</evidence>
<dbReference type="InterPro" id="IPR020084">
    <property type="entry name" value="NUDIX_hydrolase_CS"/>
</dbReference>
<organism evidence="4 5">
    <name type="scientific">Candidatus Magasanikbacteria bacterium RIFOXYD2_FULL_41_14</name>
    <dbReference type="NCBI Taxonomy" id="1798709"/>
    <lineage>
        <taxon>Bacteria</taxon>
        <taxon>Candidatus Magasanikiibacteriota</taxon>
    </lineage>
</organism>
<evidence type="ECO:0000313" key="5">
    <source>
        <dbReference type="Proteomes" id="UP000178254"/>
    </source>
</evidence>